<dbReference type="Gene3D" id="3.40.50.1820">
    <property type="entry name" value="alpha/beta hydrolase"/>
    <property type="match status" value="1"/>
</dbReference>
<dbReference type="GO" id="GO:0016787">
    <property type="term" value="F:hydrolase activity"/>
    <property type="evidence" value="ECO:0007669"/>
    <property type="project" value="UniProtKB-KW"/>
</dbReference>
<accession>A0A1I7BFE2</accession>
<keyword evidence="3" id="KW-1185">Reference proteome</keyword>
<evidence type="ECO:0000259" key="1">
    <source>
        <dbReference type="Pfam" id="PF02129"/>
    </source>
</evidence>
<feature type="domain" description="Xaa-Pro dipeptidyl-peptidase-like" evidence="1">
    <location>
        <begin position="78"/>
        <end position="238"/>
    </location>
</feature>
<dbReference type="AlphaFoldDB" id="A0A1I7BFE2"/>
<dbReference type="STRING" id="477690.SAMN05216474_2779"/>
<proteinExistence type="predicted"/>
<gene>
    <name evidence="2" type="ORF">SAMN05216474_2779</name>
</gene>
<organism evidence="2 3">
    <name type="scientific">Lishizhenia tianjinensis</name>
    <dbReference type="NCBI Taxonomy" id="477690"/>
    <lineage>
        <taxon>Bacteria</taxon>
        <taxon>Pseudomonadati</taxon>
        <taxon>Bacteroidota</taxon>
        <taxon>Flavobacteriia</taxon>
        <taxon>Flavobacteriales</taxon>
        <taxon>Crocinitomicaceae</taxon>
        <taxon>Lishizhenia</taxon>
    </lineage>
</organism>
<dbReference type="OrthoDB" id="9812921at2"/>
<sequence length="312" mass="34749">MKPITCIILVIILLSSCGEVELTTIELKQKFGAFLNDSIKTLPIDYSASPISKTIQHNLDQYTYLTEVKSEKLAFLSDGKFLTGAIVQPKETGNYPCIIVNHDINDSLNKINIASTVNMLAPLAAKGFVVVAYNQAGTGGSEGKFEITQHTKDLSKLIGYMKNYPTVKSSQIGLLGINSGSYINYLSLQKNKDLVQAAINITGLSSTSIDVNSVHNFYQKHLADENNDIGLQTTSFHNTPILNMSSNNIEEYQVNTKNFYEQNKRAQIDISSEHKLIKNRILFSSNNSEVIDLIQYWFTNHLFTKPNIAQMP</sequence>
<dbReference type="InterPro" id="IPR029058">
    <property type="entry name" value="AB_hydrolase_fold"/>
</dbReference>
<reference evidence="2 3" key="1">
    <citation type="submission" date="2016-10" db="EMBL/GenBank/DDBJ databases">
        <authorList>
            <person name="de Groot N.N."/>
        </authorList>
    </citation>
    <scope>NUCLEOTIDE SEQUENCE [LARGE SCALE GENOMIC DNA]</scope>
    <source>
        <strain evidence="2 3">CGMCC 1.7005</strain>
    </source>
</reference>
<dbReference type="InterPro" id="IPR000383">
    <property type="entry name" value="Xaa-Pro-like_dom"/>
</dbReference>
<dbReference type="RefSeq" id="WP_090251844.1">
    <property type="nucleotide sequence ID" value="NZ_FPAS01000005.1"/>
</dbReference>
<keyword evidence="2" id="KW-0378">Hydrolase</keyword>
<protein>
    <submittedName>
        <fullName evidence="2">Dienelactone hydrolase</fullName>
    </submittedName>
</protein>
<dbReference type="Pfam" id="PF02129">
    <property type="entry name" value="Peptidase_S15"/>
    <property type="match status" value="1"/>
</dbReference>
<evidence type="ECO:0000313" key="2">
    <source>
        <dbReference type="EMBL" id="SFT85887.1"/>
    </source>
</evidence>
<name>A0A1I7BFE2_9FLAO</name>
<dbReference type="EMBL" id="FPAS01000005">
    <property type="protein sequence ID" value="SFT85887.1"/>
    <property type="molecule type" value="Genomic_DNA"/>
</dbReference>
<dbReference type="PROSITE" id="PS51257">
    <property type="entry name" value="PROKAR_LIPOPROTEIN"/>
    <property type="match status" value="1"/>
</dbReference>
<dbReference type="Proteomes" id="UP000236454">
    <property type="component" value="Unassembled WGS sequence"/>
</dbReference>
<evidence type="ECO:0000313" key="3">
    <source>
        <dbReference type="Proteomes" id="UP000236454"/>
    </source>
</evidence>
<dbReference type="SUPFAM" id="SSF53474">
    <property type="entry name" value="alpha/beta-Hydrolases"/>
    <property type="match status" value="1"/>
</dbReference>